<gene>
    <name evidence="1" type="ORF">EVAR_89117_1</name>
</gene>
<reference evidence="1 2" key="1">
    <citation type="journal article" date="2019" name="Commun. Biol.">
        <title>The bagworm genome reveals a unique fibroin gene that provides high tensile strength.</title>
        <authorList>
            <person name="Kono N."/>
            <person name="Nakamura H."/>
            <person name="Ohtoshi R."/>
            <person name="Tomita M."/>
            <person name="Numata K."/>
            <person name="Arakawa K."/>
        </authorList>
    </citation>
    <scope>NUCLEOTIDE SEQUENCE [LARGE SCALE GENOMIC DNA]</scope>
</reference>
<proteinExistence type="predicted"/>
<organism evidence="1 2">
    <name type="scientific">Eumeta variegata</name>
    <name type="common">Bagworm moth</name>
    <name type="synonym">Eumeta japonica</name>
    <dbReference type="NCBI Taxonomy" id="151549"/>
    <lineage>
        <taxon>Eukaryota</taxon>
        <taxon>Metazoa</taxon>
        <taxon>Ecdysozoa</taxon>
        <taxon>Arthropoda</taxon>
        <taxon>Hexapoda</taxon>
        <taxon>Insecta</taxon>
        <taxon>Pterygota</taxon>
        <taxon>Neoptera</taxon>
        <taxon>Endopterygota</taxon>
        <taxon>Lepidoptera</taxon>
        <taxon>Glossata</taxon>
        <taxon>Ditrysia</taxon>
        <taxon>Tineoidea</taxon>
        <taxon>Psychidae</taxon>
        <taxon>Oiketicinae</taxon>
        <taxon>Eumeta</taxon>
    </lineage>
</organism>
<protein>
    <submittedName>
        <fullName evidence="1">Uncharacterized protein</fullName>
    </submittedName>
</protein>
<dbReference type="AlphaFoldDB" id="A0A4C1ZR26"/>
<keyword evidence="2" id="KW-1185">Reference proteome</keyword>
<evidence type="ECO:0000313" key="1">
    <source>
        <dbReference type="EMBL" id="GBP89409.1"/>
    </source>
</evidence>
<comment type="caution">
    <text evidence="1">The sequence shown here is derived from an EMBL/GenBank/DDBJ whole genome shotgun (WGS) entry which is preliminary data.</text>
</comment>
<accession>A0A4C1ZR26</accession>
<evidence type="ECO:0000313" key="2">
    <source>
        <dbReference type="Proteomes" id="UP000299102"/>
    </source>
</evidence>
<sequence>MLTAPRGQMTPFADAASWPEPAIGRLWPLINARAASAALTCCEQRTISHCQKTGRLQSTGAGGRAPETLVRATVSERPGGQVACLWRFAEPGLPD</sequence>
<dbReference type="EMBL" id="BGZK01002001">
    <property type="protein sequence ID" value="GBP89409.1"/>
    <property type="molecule type" value="Genomic_DNA"/>
</dbReference>
<name>A0A4C1ZR26_EUMVA</name>
<dbReference type="Proteomes" id="UP000299102">
    <property type="component" value="Unassembled WGS sequence"/>
</dbReference>